<reference evidence="2 3" key="1">
    <citation type="submission" date="2011-06" db="EMBL/GenBank/DDBJ databases">
        <authorList>
            <person name="Muzny D."/>
            <person name="Qin X."/>
            <person name="Deng J."/>
            <person name="Jiang H."/>
            <person name="Liu Y."/>
            <person name="Qu J."/>
            <person name="Song X.-Z."/>
            <person name="Zhang L."/>
            <person name="Thornton R."/>
            <person name="Coyle M."/>
            <person name="Francisco L."/>
            <person name="Jackson L."/>
            <person name="Javaid M."/>
            <person name="Korchina V."/>
            <person name="Kovar C."/>
            <person name="Mata R."/>
            <person name="Mathew T."/>
            <person name="Ngo R."/>
            <person name="Nguyen L."/>
            <person name="Nguyen N."/>
            <person name="Okwuonu G."/>
            <person name="Ongeri F."/>
            <person name="Pham C."/>
            <person name="Simmons D."/>
            <person name="Wilczek-Boney K."/>
            <person name="Hale W."/>
            <person name="Jakkamsetti A."/>
            <person name="Pham P."/>
            <person name="Ruth R."/>
            <person name="San Lucas F."/>
            <person name="Warren J."/>
            <person name="Zhang J."/>
            <person name="Zhao Z."/>
            <person name="Zhou C."/>
            <person name="Zhu D."/>
            <person name="Lee S."/>
            <person name="Bess C."/>
            <person name="Blankenburg K."/>
            <person name="Forbes L."/>
            <person name="Fu Q."/>
            <person name="Gubbala S."/>
            <person name="Hirani K."/>
            <person name="Jayaseelan J.C."/>
            <person name="Lara F."/>
            <person name="Munidasa M."/>
            <person name="Palculict T."/>
            <person name="Patil S."/>
            <person name="Pu L.-L."/>
            <person name="Saada N."/>
            <person name="Tang L."/>
            <person name="Weissenberger G."/>
            <person name="Zhu Y."/>
            <person name="Hemphill L."/>
            <person name="Shang Y."/>
            <person name="Youmans B."/>
            <person name="Ayvaz T."/>
            <person name="Ross M."/>
            <person name="Santibanez J."/>
            <person name="Aqrawi P."/>
            <person name="Gross S."/>
            <person name="Joshi V."/>
            <person name="Fowler G."/>
            <person name="Nazareth L."/>
            <person name="Reid J."/>
            <person name="Worley K."/>
            <person name="Petrosino J."/>
            <person name="Highlander S."/>
            <person name="Gibbs R."/>
        </authorList>
    </citation>
    <scope>NUCLEOTIDE SEQUENCE [LARGE SCALE GENOMIC DNA]</scope>
    <source>
        <strain evidence="2 3">9715</strain>
    </source>
</reference>
<feature type="chain" id="PRO_5003462375" evidence="1">
    <location>
        <begin position="20"/>
        <end position="114"/>
    </location>
</feature>
<evidence type="ECO:0000256" key="1">
    <source>
        <dbReference type="SAM" id="SignalP"/>
    </source>
</evidence>
<feature type="signal peptide" evidence="1">
    <location>
        <begin position="1"/>
        <end position="19"/>
    </location>
</feature>
<gene>
    <name evidence="2" type="ORF">HMPREF9370_2189</name>
</gene>
<evidence type="ECO:0000313" key="3">
    <source>
        <dbReference type="Proteomes" id="UP000005336"/>
    </source>
</evidence>
<keyword evidence="1" id="KW-0732">Signal</keyword>
<proteinExistence type="predicted"/>
<comment type="caution">
    <text evidence="2">The sequence shown here is derived from an EMBL/GenBank/DDBJ whole genome shotgun (WGS) entry which is preliminary data.</text>
</comment>
<sequence length="114" mass="12006">MDKRVMLFAFCLVAMHAGANPLTDFIQNESLKWVNKIDGNVATGRLDNSSINATAIADGENSYAAAGGVISHNSNKGIKNGKKRAEVKLEGAQINAHAEASNGNKAFAGAYVNK</sequence>
<dbReference type="STRING" id="1030841.HMPREF9370_2189"/>
<dbReference type="Proteomes" id="UP000005336">
    <property type="component" value="Unassembled WGS sequence"/>
</dbReference>
<dbReference type="AlphaFoldDB" id="G4CSX9"/>
<protein>
    <submittedName>
        <fullName evidence="2">Uncharacterized protein</fullName>
    </submittedName>
</protein>
<dbReference type="OrthoDB" id="8604634at2"/>
<evidence type="ECO:0000313" key="2">
    <source>
        <dbReference type="EMBL" id="EGZ44476.1"/>
    </source>
</evidence>
<dbReference type="EMBL" id="AGAZ01000073">
    <property type="protein sequence ID" value="EGZ44476.1"/>
    <property type="molecule type" value="Genomic_DNA"/>
</dbReference>
<dbReference type="HOGENOM" id="CLU_2118450_0_0_4"/>
<dbReference type="RefSeq" id="WP_009117329.1">
    <property type="nucleotide sequence ID" value="NZ_JH165159.1"/>
</dbReference>
<keyword evidence="3" id="KW-1185">Reference proteome</keyword>
<organism evidence="2 3">
    <name type="scientific">Neisseria wadsworthii 9715</name>
    <dbReference type="NCBI Taxonomy" id="1030841"/>
    <lineage>
        <taxon>Bacteria</taxon>
        <taxon>Pseudomonadati</taxon>
        <taxon>Pseudomonadota</taxon>
        <taxon>Betaproteobacteria</taxon>
        <taxon>Neisseriales</taxon>
        <taxon>Neisseriaceae</taxon>
        <taxon>Neisseria</taxon>
    </lineage>
</organism>
<accession>G4CSX9</accession>
<name>G4CSX9_9NEIS</name>
<dbReference type="PATRIC" id="fig|1030841.3.peg.2176"/>